<name>A0AAE3MHC5_9BACT</name>
<organism evidence="1 2">
    <name type="scientific">Plebeiibacterium marinum</name>
    <dbReference type="NCBI Taxonomy" id="2992111"/>
    <lineage>
        <taxon>Bacteria</taxon>
        <taxon>Pseudomonadati</taxon>
        <taxon>Bacteroidota</taxon>
        <taxon>Bacteroidia</taxon>
        <taxon>Marinilabiliales</taxon>
        <taxon>Marinilabiliaceae</taxon>
        <taxon>Plebeiibacterium</taxon>
    </lineage>
</organism>
<dbReference type="InterPro" id="IPR011047">
    <property type="entry name" value="Quinoprotein_ADH-like_sf"/>
</dbReference>
<dbReference type="EMBL" id="JAPDPI010000061">
    <property type="protein sequence ID" value="MCW3807784.1"/>
    <property type="molecule type" value="Genomic_DNA"/>
</dbReference>
<accession>A0AAE3MHC5</accession>
<dbReference type="Proteomes" id="UP001207408">
    <property type="component" value="Unassembled WGS sequence"/>
</dbReference>
<dbReference type="InterPro" id="IPR013783">
    <property type="entry name" value="Ig-like_fold"/>
</dbReference>
<dbReference type="AlphaFoldDB" id="A0AAE3MHC5"/>
<protein>
    <recommendedName>
        <fullName evidence="3">Fibronectin type-III domain-containing protein</fullName>
    </recommendedName>
</protein>
<comment type="caution">
    <text evidence="1">The sequence shown here is derived from an EMBL/GenBank/DDBJ whole genome shotgun (WGS) entry which is preliminary data.</text>
</comment>
<dbReference type="Gene3D" id="2.60.40.10">
    <property type="entry name" value="Immunoglobulins"/>
    <property type="match status" value="1"/>
</dbReference>
<evidence type="ECO:0008006" key="3">
    <source>
        <dbReference type="Google" id="ProtNLM"/>
    </source>
</evidence>
<dbReference type="PROSITE" id="PS51257">
    <property type="entry name" value="PROKAR_LIPOPROTEIN"/>
    <property type="match status" value="1"/>
</dbReference>
<reference evidence="1" key="1">
    <citation type="submission" date="2022-10" db="EMBL/GenBank/DDBJ databases">
        <authorList>
            <person name="Yu W.X."/>
        </authorList>
    </citation>
    <scope>NUCLEOTIDE SEQUENCE</scope>
    <source>
        <strain evidence="1">D04</strain>
    </source>
</reference>
<dbReference type="SUPFAM" id="SSF50998">
    <property type="entry name" value="Quinoprotein alcohol dehydrogenase-like"/>
    <property type="match status" value="1"/>
</dbReference>
<gene>
    <name evidence="1" type="ORF">OM074_19300</name>
</gene>
<keyword evidence="2" id="KW-1185">Reference proteome</keyword>
<proteinExistence type="predicted"/>
<evidence type="ECO:0000313" key="1">
    <source>
        <dbReference type="EMBL" id="MCW3807784.1"/>
    </source>
</evidence>
<sequence length="609" mass="67238">MMRSKILFAFLCVIVLLGCEDDKDPVSSKGDIYVTVVENGGYYGVSGPVEGATVFTVPPTLQGVTDEFGTTLIRGIESGSYEIYAEVSGYGAGKAVVNVQADSLDRVNIYIERGVSTGYTPKIEVILPSLPANFSLGENVIFSFNVTDEDSPASDIDVVISSSLDGELHKTNPDVNDNVRFETADLSRGVHTISVSATDADGFIASKTFDLSTLAPGPLTLTSAEVVTSGVELKWEQYGMDDFKRYELLRATGIDAEGTIITSFSTIESTEFVDELPPLVSEVYYYLRIVNTDGHTRNSNKIKVEQPAGKIYYDLPKFAVHHPSEPVVFIYDQFLNKLKAINYETQTEINSVVLQGSIGRFAVGDNGYGLEVYVPNNSGFIHIYNANTFDLVYSINTGLPTECVVTNNKGYIVASVEPSPWWEQPVRTYSRATGINISGNGDFEGDYLRFVPNSNNIVSISRQVSPVDMEYFELDDEGKILKHYDDSYHGDHPLDPNIFRISLNGEFTVTSTYGAVYSATSSMIYKGMIDRGTLTFSDFAFNEEGTIIYAGTSNRKSIQIVKYPELTRSDEILLKGYPKFLFNYGDEIISISKVDMNSENFAIERIKIN</sequence>
<dbReference type="RefSeq" id="WP_301202247.1">
    <property type="nucleotide sequence ID" value="NZ_JAPDPI010000061.1"/>
</dbReference>
<evidence type="ECO:0000313" key="2">
    <source>
        <dbReference type="Proteomes" id="UP001207408"/>
    </source>
</evidence>